<dbReference type="PANTHER" id="PTHR30614">
    <property type="entry name" value="MEMBRANE COMPONENT OF AMINO ACID ABC TRANSPORTER"/>
    <property type="match status" value="1"/>
</dbReference>
<feature type="transmembrane region" description="Helical" evidence="8">
    <location>
        <begin position="56"/>
        <end position="77"/>
    </location>
</feature>
<keyword evidence="3 8" id="KW-0813">Transport</keyword>
<evidence type="ECO:0000256" key="5">
    <source>
        <dbReference type="ARBA" id="ARBA00022692"/>
    </source>
</evidence>
<feature type="transmembrane region" description="Helical" evidence="8">
    <location>
        <begin position="185"/>
        <end position="203"/>
    </location>
</feature>
<dbReference type="GO" id="GO:0022857">
    <property type="term" value="F:transmembrane transporter activity"/>
    <property type="evidence" value="ECO:0007669"/>
    <property type="project" value="InterPro"/>
</dbReference>
<dbReference type="RefSeq" id="WP_073107693.1">
    <property type="nucleotide sequence ID" value="NZ_FQXE01000015.1"/>
</dbReference>
<reference evidence="10 11" key="1">
    <citation type="submission" date="2016-11" db="EMBL/GenBank/DDBJ databases">
        <authorList>
            <person name="Jaros S."/>
            <person name="Januszkiewicz K."/>
            <person name="Wedrychowicz H."/>
        </authorList>
    </citation>
    <scope>NUCLEOTIDE SEQUENCE [LARGE SCALE GENOMIC DNA]</scope>
    <source>
        <strain evidence="10 11">CGMCC 1.10190</strain>
    </source>
</reference>
<dbReference type="CDD" id="cd06261">
    <property type="entry name" value="TM_PBP2"/>
    <property type="match status" value="1"/>
</dbReference>
<dbReference type="STRING" id="658167.SAMN04488135_11552"/>
<evidence type="ECO:0000256" key="2">
    <source>
        <dbReference type="ARBA" id="ARBA00010072"/>
    </source>
</evidence>
<sequence length="223" mass="24427">MDGNTFSLTYLAYMLHGAAWTVGLSALGFAGGGVLGFGIALTRISRHRPLRWVSNIYVQLIQGTPLLILMFLSYFGLGLLGFDMPPLAAAGFAMTIYASAYLGEIWRAALQAVPRAQWEAAECLALSSSQRLFRVIVPQALRIATPSTVGFLVQIVKNTSLASVVGFVELVRAGQVINNTLYEPFLVFGVMALIYFALCYPLSRWSRSLERKLQIGRRVCVQA</sequence>
<organism evidence="10 11">
    <name type="scientific">Pollutimonas bauzanensis</name>
    <dbReference type="NCBI Taxonomy" id="658167"/>
    <lineage>
        <taxon>Bacteria</taxon>
        <taxon>Pseudomonadati</taxon>
        <taxon>Pseudomonadota</taxon>
        <taxon>Betaproteobacteria</taxon>
        <taxon>Burkholderiales</taxon>
        <taxon>Alcaligenaceae</taxon>
        <taxon>Pollutimonas</taxon>
    </lineage>
</organism>
<dbReference type="Gene3D" id="1.10.3720.10">
    <property type="entry name" value="MetI-like"/>
    <property type="match status" value="1"/>
</dbReference>
<evidence type="ECO:0000256" key="6">
    <source>
        <dbReference type="ARBA" id="ARBA00022989"/>
    </source>
</evidence>
<keyword evidence="4" id="KW-1003">Cell membrane</keyword>
<dbReference type="InterPro" id="IPR035906">
    <property type="entry name" value="MetI-like_sf"/>
</dbReference>
<dbReference type="EMBL" id="FQXE01000015">
    <property type="protein sequence ID" value="SHI24167.1"/>
    <property type="molecule type" value="Genomic_DNA"/>
</dbReference>
<protein>
    <submittedName>
        <fullName evidence="10">Amino acid ABC transporter membrane protein 2, PAAT family (TC 3.A.1.3.-)</fullName>
    </submittedName>
</protein>
<dbReference type="GO" id="GO:0043190">
    <property type="term" value="C:ATP-binding cassette (ABC) transporter complex"/>
    <property type="evidence" value="ECO:0007669"/>
    <property type="project" value="InterPro"/>
</dbReference>
<evidence type="ECO:0000256" key="3">
    <source>
        <dbReference type="ARBA" id="ARBA00022448"/>
    </source>
</evidence>
<proteinExistence type="inferred from homology"/>
<dbReference type="PROSITE" id="PS50928">
    <property type="entry name" value="ABC_TM1"/>
    <property type="match status" value="1"/>
</dbReference>
<evidence type="ECO:0000256" key="8">
    <source>
        <dbReference type="RuleBase" id="RU363032"/>
    </source>
</evidence>
<evidence type="ECO:0000313" key="11">
    <source>
        <dbReference type="Proteomes" id="UP000184226"/>
    </source>
</evidence>
<dbReference type="Proteomes" id="UP000184226">
    <property type="component" value="Unassembled WGS sequence"/>
</dbReference>
<evidence type="ECO:0000259" key="9">
    <source>
        <dbReference type="PROSITE" id="PS50928"/>
    </source>
</evidence>
<comment type="similarity">
    <text evidence="2">Belongs to the binding-protein-dependent transport system permease family. HisMQ subfamily.</text>
</comment>
<gene>
    <name evidence="10" type="ORF">SAMN04488135_11552</name>
</gene>
<evidence type="ECO:0000256" key="4">
    <source>
        <dbReference type="ARBA" id="ARBA00022475"/>
    </source>
</evidence>
<dbReference type="NCBIfam" id="TIGR01726">
    <property type="entry name" value="HEQRo_perm_3TM"/>
    <property type="match status" value="1"/>
</dbReference>
<dbReference type="InterPro" id="IPR000515">
    <property type="entry name" value="MetI-like"/>
</dbReference>
<dbReference type="PANTHER" id="PTHR30614:SF34">
    <property type="entry name" value="BLR6398 PROTEIN"/>
    <property type="match status" value="1"/>
</dbReference>
<feature type="transmembrane region" description="Helical" evidence="8">
    <location>
        <begin position="20"/>
        <end position="44"/>
    </location>
</feature>
<dbReference type="GO" id="GO:0006865">
    <property type="term" value="P:amino acid transport"/>
    <property type="evidence" value="ECO:0007669"/>
    <property type="project" value="TreeGrafter"/>
</dbReference>
<dbReference type="SUPFAM" id="SSF161098">
    <property type="entry name" value="MetI-like"/>
    <property type="match status" value="1"/>
</dbReference>
<feature type="domain" description="ABC transmembrane type-1" evidence="9">
    <location>
        <begin position="18"/>
        <end position="206"/>
    </location>
</feature>
<dbReference type="InterPro" id="IPR043429">
    <property type="entry name" value="ArtM/GltK/GlnP/TcyL/YhdX-like"/>
</dbReference>
<name>A0A1M5ZIP0_9BURK</name>
<accession>A0A1M5ZIP0</accession>
<dbReference type="Pfam" id="PF00528">
    <property type="entry name" value="BPD_transp_1"/>
    <property type="match status" value="1"/>
</dbReference>
<evidence type="ECO:0000313" key="10">
    <source>
        <dbReference type="EMBL" id="SHI24167.1"/>
    </source>
</evidence>
<dbReference type="AlphaFoldDB" id="A0A1M5ZIP0"/>
<comment type="subcellular location">
    <subcellularLocation>
        <location evidence="1">Cell inner membrane</location>
        <topology evidence="1">Multi-pass membrane protein</topology>
    </subcellularLocation>
    <subcellularLocation>
        <location evidence="8">Cell membrane</location>
        <topology evidence="8">Multi-pass membrane protein</topology>
    </subcellularLocation>
</comment>
<keyword evidence="11" id="KW-1185">Reference proteome</keyword>
<dbReference type="InterPro" id="IPR010065">
    <property type="entry name" value="AA_ABC_transptr_permease_3TM"/>
</dbReference>
<dbReference type="OrthoDB" id="7255919at2"/>
<evidence type="ECO:0000256" key="7">
    <source>
        <dbReference type="ARBA" id="ARBA00023136"/>
    </source>
</evidence>
<keyword evidence="5 8" id="KW-0812">Transmembrane</keyword>
<keyword evidence="7 8" id="KW-0472">Membrane</keyword>
<evidence type="ECO:0000256" key="1">
    <source>
        <dbReference type="ARBA" id="ARBA00004429"/>
    </source>
</evidence>
<keyword evidence="6 8" id="KW-1133">Transmembrane helix</keyword>